<dbReference type="GO" id="GO:0006631">
    <property type="term" value="P:fatty acid metabolic process"/>
    <property type="evidence" value="ECO:0007669"/>
    <property type="project" value="TreeGrafter"/>
</dbReference>
<dbReference type="PANTHER" id="PTHR21052">
    <property type="entry name" value="SPERMATOGENESIS ASSOCIATED 11-RELATED"/>
    <property type="match status" value="1"/>
</dbReference>
<reference evidence="2 3" key="1">
    <citation type="submission" date="2023-11" db="EMBL/GenBank/DDBJ databases">
        <title>Halocaridina rubra genome assembly.</title>
        <authorList>
            <person name="Smith C."/>
        </authorList>
    </citation>
    <scope>NUCLEOTIDE SEQUENCE [LARGE SCALE GENOMIC DNA]</scope>
    <source>
        <strain evidence="2">EP-1</strain>
        <tissue evidence="2">Whole</tissue>
    </source>
</reference>
<dbReference type="GO" id="GO:0051213">
    <property type="term" value="F:dioxygenase activity"/>
    <property type="evidence" value="ECO:0007669"/>
    <property type="project" value="UniProtKB-KW"/>
</dbReference>
<dbReference type="PANTHER" id="PTHR21052:SF0">
    <property type="entry name" value="ALPHA-KETOGLUTARATE-DEPENDENT DIOXYGENASE ALKB HOMOLOG 7, MITOCHONDRIAL"/>
    <property type="match status" value="1"/>
</dbReference>
<dbReference type="SUPFAM" id="SSF51197">
    <property type="entry name" value="Clavaminate synthase-like"/>
    <property type="match status" value="1"/>
</dbReference>
<dbReference type="GO" id="GO:0005759">
    <property type="term" value="C:mitochondrial matrix"/>
    <property type="evidence" value="ECO:0007669"/>
    <property type="project" value="TreeGrafter"/>
</dbReference>
<keyword evidence="2" id="KW-0223">Dioxygenase</keyword>
<protein>
    <submittedName>
        <fullName evidence="2">Alpha-ketoglutarate-dependent dioxygenase alkB 7, mitochondrial</fullName>
    </submittedName>
</protein>
<proteinExistence type="predicted"/>
<dbReference type="EMBL" id="JAXCGZ010005866">
    <property type="protein sequence ID" value="KAK7080564.1"/>
    <property type="molecule type" value="Genomic_DNA"/>
</dbReference>
<comment type="cofactor">
    <cofactor evidence="1">
        <name>Fe(2+)</name>
        <dbReference type="ChEBI" id="CHEBI:29033"/>
    </cofactor>
</comment>
<comment type="caution">
    <text evidence="2">The sequence shown here is derived from an EMBL/GenBank/DDBJ whole genome shotgun (WGS) entry which is preliminary data.</text>
</comment>
<organism evidence="2 3">
    <name type="scientific">Halocaridina rubra</name>
    <name type="common">Hawaiian red shrimp</name>
    <dbReference type="NCBI Taxonomy" id="373956"/>
    <lineage>
        <taxon>Eukaryota</taxon>
        <taxon>Metazoa</taxon>
        <taxon>Ecdysozoa</taxon>
        <taxon>Arthropoda</taxon>
        <taxon>Crustacea</taxon>
        <taxon>Multicrustacea</taxon>
        <taxon>Malacostraca</taxon>
        <taxon>Eumalacostraca</taxon>
        <taxon>Eucarida</taxon>
        <taxon>Decapoda</taxon>
        <taxon>Pleocyemata</taxon>
        <taxon>Caridea</taxon>
        <taxon>Atyoidea</taxon>
        <taxon>Atyidae</taxon>
        <taxon>Halocaridina</taxon>
    </lineage>
</organism>
<keyword evidence="2" id="KW-0560">Oxidoreductase</keyword>
<evidence type="ECO:0000313" key="3">
    <source>
        <dbReference type="Proteomes" id="UP001381693"/>
    </source>
</evidence>
<dbReference type="GO" id="GO:0006974">
    <property type="term" value="P:DNA damage response"/>
    <property type="evidence" value="ECO:0007669"/>
    <property type="project" value="InterPro"/>
</dbReference>
<sequence length="362" mass="41591">MAVYNSGYAWCKLRSVMTTTFENLAFLQALLNQKCNVRFPVLRQLNCCDGKNFNTSLNKTTGSTFQAHLEINSIATIKQKIPKHSPVTCAIPLLSTQLQASSILKIHCCVYSTNAGNIKDSRNKILLNEDNLVLKKHHISSKADEFSTNMMTAPENLESNIAVPEYLYFHPSCRYDTRKKIISSFQVLHDFLREDEESVLMKDVEPHLKRLKYEFDHWDDAIHGFRETERSRWSKDASPIIAKMREFAFPDGQNQITQVHILDLAKTGVIKPHVDSIRFCGSIICGLCLLSDAVMRLVHVEDKDQVIDVLLPRRCLYLMRDESRYKYTHEVLGENDSYFKTTAVPRARRVSVICRNNPEEDD</sequence>
<accession>A0AAN8XJP1</accession>
<evidence type="ECO:0000256" key="1">
    <source>
        <dbReference type="ARBA" id="ARBA00001954"/>
    </source>
</evidence>
<dbReference type="Proteomes" id="UP001381693">
    <property type="component" value="Unassembled WGS sequence"/>
</dbReference>
<dbReference type="AlphaFoldDB" id="A0AAN8XJP1"/>
<dbReference type="InterPro" id="IPR032870">
    <property type="entry name" value="ALKBH7-like"/>
</dbReference>
<evidence type="ECO:0000313" key="2">
    <source>
        <dbReference type="EMBL" id="KAK7080564.1"/>
    </source>
</evidence>
<dbReference type="Gene3D" id="2.60.120.590">
    <property type="entry name" value="Alpha-ketoglutarate-dependent dioxygenase AlkB-like"/>
    <property type="match status" value="1"/>
</dbReference>
<gene>
    <name evidence="2" type="primary">ALKBH7</name>
    <name evidence="2" type="ORF">SK128_010957</name>
</gene>
<keyword evidence="3" id="KW-1185">Reference proteome</keyword>
<name>A0AAN8XJP1_HALRR</name>
<dbReference type="InterPro" id="IPR037151">
    <property type="entry name" value="AlkB-like_sf"/>
</dbReference>